<name>A0AA44CJR3_YERMO</name>
<sequence length="412" mass="46651">MPTVISYNKFVHILLFVGIAITPLLNSLEVISLFTTSISDNINLNLTILTSIYLKSLKDVIFSLIFVMFLLAVAYGRSLKKFQISFLYIVIFLMGGALLNSMFYYPFPILLSGIRFLFPLLVFVAIYREIDTETMLNITNIIKYVFIFHLVMQIIEFFFSGDYYGIFLGSYALRNPGVFLIPSSGAIFSLCAYIFMYYFGQSNKIFLFSSVLLSVLLTTSVTGLGIFIFISLFQIFRHFRFSPFLALSTVLIIIIISAPAIFELIRHFGRGDDLIKISGGTRLNIFLDELKLENYISNKFGSATNTGHLVGLAFGLKGTEIADSTYASMIMNLGYIALVIYTGFLSYLIYSGLRYKNDFLFLISIFTFLISFSTIWLELYPINLLIIIAISYCLNYQLSADNGMDIKSSNNK</sequence>
<feature type="transmembrane region" description="Helical" evidence="1">
    <location>
        <begin position="109"/>
        <end position="129"/>
    </location>
</feature>
<protein>
    <submittedName>
        <fullName evidence="2">Uncharacterized protein</fullName>
    </submittedName>
</protein>
<keyword evidence="1" id="KW-1133">Transmembrane helix</keyword>
<feature type="transmembrane region" description="Helical" evidence="1">
    <location>
        <begin position="333"/>
        <end position="353"/>
    </location>
</feature>
<keyword evidence="1" id="KW-0472">Membrane</keyword>
<feature type="transmembrane region" description="Helical" evidence="1">
    <location>
        <begin position="86"/>
        <end position="103"/>
    </location>
</feature>
<keyword evidence="1" id="KW-0812">Transmembrane</keyword>
<proteinExistence type="predicted"/>
<dbReference type="EMBL" id="JAASAI010000003">
    <property type="protein sequence ID" value="NIL21921.1"/>
    <property type="molecule type" value="Genomic_DNA"/>
</dbReference>
<feature type="transmembrane region" description="Helical" evidence="1">
    <location>
        <begin position="12"/>
        <end position="36"/>
    </location>
</feature>
<evidence type="ECO:0000313" key="3">
    <source>
        <dbReference type="Proteomes" id="UP000712947"/>
    </source>
</evidence>
<dbReference type="Proteomes" id="UP000712947">
    <property type="component" value="Unassembled WGS sequence"/>
</dbReference>
<comment type="caution">
    <text evidence="2">The sequence shown here is derived from an EMBL/GenBank/DDBJ whole genome shotgun (WGS) entry which is preliminary data.</text>
</comment>
<gene>
    <name evidence="2" type="ORF">HB991_05195</name>
</gene>
<feature type="transmembrane region" description="Helical" evidence="1">
    <location>
        <begin position="241"/>
        <end position="262"/>
    </location>
</feature>
<feature type="transmembrane region" description="Helical" evidence="1">
    <location>
        <begin position="56"/>
        <end position="74"/>
    </location>
</feature>
<dbReference type="RefSeq" id="WP_050536029.1">
    <property type="nucleotide sequence ID" value="NZ_CAWMHM010000001.1"/>
</dbReference>
<evidence type="ECO:0000313" key="2">
    <source>
        <dbReference type="EMBL" id="NIL21921.1"/>
    </source>
</evidence>
<feature type="transmembrane region" description="Helical" evidence="1">
    <location>
        <begin position="359"/>
        <end position="377"/>
    </location>
</feature>
<accession>A0AA44CJR3</accession>
<reference evidence="2" key="1">
    <citation type="submission" date="2020-03" db="EMBL/GenBank/DDBJ databases">
        <authorList>
            <person name="Kislichkina A."/>
            <person name="Dentovskaya S."/>
            <person name="Shaikhutdinov R."/>
            <person name="Ivanov S."/>
            <person name="Sizova A."/>
            <person name="Solomentsev V."/>
            <person name="Bogun A."/>
        </authorList>
    </citation>
    <scope>NUCLEOTIDE SEQUENCE</scope>
    <source>
        <strain evidence="2">SCPM-O-B-7610</strain>
    </source>
</reference>
<feature type="transmembrane region" description="Helical" evidence="1">
    <location>
        <begin position="179"/>
        <end position="199"/>
    </location>
</feature>
<feature type="transmembrane region" description="Helical" evidence="1">
    <location>
        <begin position="211"/>
        <end position="235"/>
    </location>
</feature>
<feature type="transmembrane region" description="Helical" evidence="1">
    <location>
        <begin position="141"/>
        <end position="159"/>
    </location>
</feature>
<dbReference type="AlphaFoldDB" id="A0AA44CJR3"/>
<organism evidence="2 3">
    <name type="scientific">Yersinia mollaretii</name>
    <dbReference type="NCBI Taxonomy" id="33060"/>
    <lineage>
        <taxon>Bacteria</taxon>
        <taxon>Pseudomonadati</taxon>
        <taxon>Pseudomonadota</taxon>
        <taxon>Gammaproteobacteria</taxon>
        <taxon>Enterobacterales</taxon>
        <taxon>Yersiniaceae</taxon>
        <taxon>Yersinia</taxon>
    </lineage>
</organism>
<evidence type="ECO:0000256" key="1">
    <source>
        <dbReference type="SAM" id="Phobius"/>
    </source>
</evidence>